<dbReference type="EMBL" id="HACM01006179">
    <property type="protein sequence ID" value="CRZ06621.1"/>
    <property type="molecule type" value="Transcribed_RNA"/>
</dbReference>
<protein>
    <submittedName>
        <fullName evidence="1">Uncharacterized protein</fullName>
    </submittedName>
</protein>
<proteinExistence type="predicted"/>
<name>A0A0H5QY94_9EUKA</name>
<organism evidence="1">
    <name type="scientific">Spongospora subterranea</name>
    <dbReference type="NCBI Taxonomy" id="70186"/>
    <lineage>
        <taxon>Eukaryota</taxon>
        <taxon>Sar</taxon>
        <taxon>Rhizaria</taxon>
        <taxon>Endomyxa</taxon>
        <taxon>Phytomyxea</taxon>
        <taxon>Plasmodiophorida</taxon>
        <taxon>Plasmodiophoridae</taxon>
        <taxon>Spongospora</taxon>
    </lineage>
</organism>
<accession>A0A0H5QY94</accession>
<reference evidence="1" key="1">
    <citation type="submission" date="2015-04" db="EMBL/GenBank/DDBJ databases">
        <title>The genome sequence of the plant pathogenic Rhizarian Plasmodiophora brassicae reveals insights in its biotrophic life cycle and the origin of chitin synthesis.</title>
        <authorList>
            <person name="Schwelm A."/>
            <person name="Fogelqvist J."/>
            <person name="Knaust A."/>
            <person name="Julke S."/>
            <person name="Lilja T."/>
            <person name="Dhandapani V."/>
            <person name="Bonilla-Rosso G."/>
            <person name="Karlsson M."/>
            <person name="Shevchenko A."/>
            <person name="Choi S.R."/>
            <person name="Kim H.G."/>
            <person name="Park J.Y."/>
            <person name="Lim Y.P."/>
            <person name="Ludwig-Muller J."/>
            <person name="Dixelius C."/>
        </authorList>
    </citation>
    <scope>NUCLEOTIDE SEQUENCE</scope>
    <source>
        <tissue evidence="1">Potato root galls</tissue>
    </source>
</reference>
<sequence>MTEYFPISPLTSPVSHLNIDCCGLSCFIDGVMRHYHQMDRSIPLLSNLHRREYYHQVDCPSLRILNVQFSISYQVAPSNLLFSSKLFCVDCHYHHQLHRPILFYTLSIFAIIIIT</sequence>
<evidence type="ECO:0000313" key="1">
    <source>
        <dbReference type="EMBL" id="CRZ06621.1"/>
    </source>
</evidence>
<dbReference type="AlphaFoldDB" id="A0A0H5QY94"/>